<name>A0A564ZU56_PLAVI</name>
<dbReference type="VEuPathDB" id="PlasmoDB:PVP01_0841000"/>
<evidence type="ECO:0000256" key="1">
    <source>
        <dbReference type="SAM" id="MobiDB-lite"/>
    </source>
</evidence>
<feature type="region of interest" description="Disordered" evidence="1">
    <location>
        <begin position="372"/>
        <end position="423"/>
    </location>
</feature>
<dbReference type="AlphaFoldDB" id="A0A564ZU56"/>
<reference evidence="4" key="1">
    <citation type="submission" date="2016-07" db="EMBL/GenBank/DDBJ databases">
        <authorList>
            <consortium name="Pathogen Informatics"/>
        </authorList>
    </citation>
    <scope>NUCLEOTIDE SEQUENCE [LARGE SCALE GENOMIC DNA]</scope>
</reference>
<dbReference type="OrthoDB" id="389174at2759"/>
<dbReference type="Proteomes" id="UP000220605">
    <property type="component" value="Chromosome 8"/>
</dbReference>
<accession>A0A564ZU56</accession>
<evidence type="ECO:0000256" key="2">
    <source>
        <dbReference type="SAM" id="Phobius"/>
    </source>
</evidence>
<dbReference type="Pfam" id="PF05795">
    <property type="entry name" value="Plasmodium_Vir"/>
    <property type="match status" value="2"/>
</dbReference>
<keyword evidence="2" id="KW-0472">Membrane</keyword>
<dbReference type="VEuPathDB" id="PlasmoDB:PVW1_060031300"/>
<evidence type="ECO:0000313" key="3">
    <source>
        <dbReference type="EMBL" id="VUZ95559.1"/>
    </source>
</evidence>
<organism evidence="3 4">
    <name type="scientific">Plasmodium vivax</name>
    <name type="common">malaria parasite P. vivax</name>
    <dbReference type="NCBI Taxonomy" id="5855"/>
    <lineage>
        <taxon>Eukaryota</taxon>
        <taxon>Sar</taxon>
        <taxon>Alveolata</taxon>
        <taxon>Apicomplexa</taxon>
        <taxon>Aconoidasida</taxon>
        <taxon>Haemosporida</taxon>
        <taxon>Plasmodiidae</taxon>
        <taxon>Plasmodium</taxon>
        <taxon>Plasmodium (Plasmodium)</taxon>
    </lineage>
</organism>
<feature type="transmembrane region" description="Helical" evidence="2">
    <location>
        <begin position="513"/>
        <end position="530"/>
    </location>
</feature>
<keyword evidence="2" id="KW-1133">Transmembrane helix</keyword>
<dbReference type="EMBL" id="LT635619">
    <property type="protein sequence ID" value="VUZ95559.1"/>
    <property type="molecule type" value="Genomic_DNA"/>
</dbReference>
<dbReference type="InterPro" id="IPR008780">
    <property type="entry name" value="Plasmodium_Vir"/>
</dbReference>
<dbReference type="VEuPathDB" id="PlasmoDB:PVX_101620"/>
<feature type="region of interest" description="Disordered" evidence="1">
    <location>
        <begin position="274"/>
        <end position="298"/>
    </location>
</feature>
<protein>
    <submittedName>
        <fullName evidence="3">VIR protein</fullName>
    </submittedName>
</protein>
<feature type="region of interest" description="Disordered" evidence="1">
    <location>
        <begin position="225"/>
        <end position="260"/>
    </location>
</feature>
<dbReference type="VEuPathDB" id="PlasmoDB:PVPAM_140007200"/>
<proteinExistence type="predicted"/>
<gene>
    <name evidence="3" type="ORF">PVP01_0841000</name>
</gene>
<dbReference type="VEuPathDB" id="PlasmoDB:PVW1_020007200"/>
<sequence>MTTSSGKTLEEAAKAVELHKIPPENFFSKLDKPSSFDGLCSGIEQKTGPKSKEAKELCIKLIRHLDKLGQVGNSESNNYCSYISYWFYEQISEIQTNKSAKIADVPFFDDIIFAWKIINNGKLKNKCNPENIKDVKLDELKNRIFSYIYFKNLDKIHNISTSKKEDDCTKYLTYLESFKSLHEKYKAAQCVSLLFWSSLDTDYFFCNPKYKLIPLISELQKCKKGDKPDPKTVLPSQAGAKGDSGAAPAKDQKVSGGTTELKAPVAVASSSSSSTVVTTSPAVTTPKAATLSTPATTTSTVAAAKPVTATTTVTATQPATATTTVTATQPATTTTSTASIASATKTVTATNTGTTTSTRYSGNQGKPSIWSGLSGLFSSPRSSSLPRKSALAAQTSTSTSSTRTTARPVPTTSTPSVRGSTVTVTTNTASAAGSISSTGQVGRGGLTHPLAAEVVPGKTLSPLSQGSPGYALNPVSSYNSNTGGDTNVATIADVPSTSETLYDKLDSNTVKNMIMAAAVLGIIFFLFYYNRSSRIESSIKPKKRKKKPFEHNYYEEYEKELAKYESENESLDSLEDRYYLTYQPDQDSYY</sequence>
<dbReference type="VEuPathDB" id="PlasmoDB:PVX_115985"/>
<evidence type="ECO:0000313" key="4">
    <source>
        <dbReference type="Proteomes" id="UP000220605"/>
    </source>
</evidence>
<keyword evidence="2" id="KW-0812">Transmembrane</keyword>